<protein>
    <submittedName>
        <fullName evidence="2">Uncharacterized protein</fullName>
    </submittedName>
</protein>
<gene>
    <name evidence="2" type="ORF">E2C01_094330</name>
</gene>
<feature type="region of interest" description="Disordered" evidence="1">
    <location>
        <begin position="18"/>
        <end position="37"/>
    </location>
</feature>
<dbReference type="Proteomes" id="UP000324222">
    <property type="component" value="Unassembled WGS sequence"/>
</dbReference>
<sequence>MYTGRHVFLAGDLEKQGVRGVMSPGGEGTHGQDRPGNLIGRRWPGVVKVLEAVAVEAMVVVVLVAG</sequence>
<keyword evidence="3" id="KW-1185">Reference proteome</keyword>
<accession>A0A5B7JS62</accession>
<name>A0A5B7JS62_PORTR</name>
<evidence type="ECO:0000256" key="1">
    <source>
        <dbReference type="SAM" id="MobiDB-lite"/>
    </source>
</evidence>
<reference evidence="2 3" key="1">
    <citation type="submission" date="2019-05" db="EMBL/GenBank/DDBJ databases">
        <title>Another draft genome of Portunus trituberculatus and its Hox gene families provides insights of decapod evolution.</title>
        <authorList>
            <person name="Jeong J.-H."/>
            <person name="Song I."/>
            <person name="Kim S."/>
            <person name="Choi T."/>
            <person name="Kim D."/>
            <person name="Ryu S."/>
            <person name="Kim W."/>
        </authorList>
    </citation>
    <scope>NUCLEOTIDE SEQUENCE [LARGE SCALE GENOMIC DNA]</scope>
    <source>
        <tissue evidence="2">Muscle</tissue>
    </source>
</reference>
<proteinExistence type="predicted"/>
<dbReference type="AlphaFoldDB" id="A0A5B7JS62"/>
<dbReference type="EMBL" id="VSRR010116249">
    <property type="protein sequence ID" value="MPC98942.1"/>
    <property type="molecule type" value="Genomic_DNA"/>
</dbReference>
<comment type="caution">
    <text evidence="2">The sequence shown here is derived from an EMBL/GenBank/DDBJ whole genome shotgun (WGS) entry which is preliminary data.</text>
</comment>
<evidence type="ECO:0000313" key="2">
    <source>
        <dbReference type="EMBL" id="MPC98942.1"/>
    </source>
</evidence>
<evidence type="ECO:0000313" key="3">
    <source>
        <dbReference type="Proteomes" id="UP000324222"/>
    </source>
</evidence>
<organism evidence="2 3">
    <name type="scientific">Portunus trituberculatus</name>
    <name type="common">Swimming crab</name>
    <name type="synonym">Neptunus trituberculatus</name>
    <dbReference type="NCBI Taxonomy" id="210409"/>
    <lineage>
        <taxon>Eukaryota</taxon>
        <taxon>Metazoa</taxon>
        <taxon>Ecdysozoa</taxon>
        <taxon>Arthropoda</taxon>
        <taxon>Crustacea</taxon>
        <taxon>Multicrustacea</taxon>
        <taxon>Malacostraca</taxon>
        <taxon>Eumalacostraca</taxon>
        <taxon>Eucarida</taxon>
        <taxon>Decapoda</taxon>
        <taxon>Pleocyemata</taxon>
        <taxon>Brachyura</taxon>
        <taxon>Eubrachyura</taxon>
        <taxon>Portunoidea</taxon>
        <taxon>Portunidae</taxon>
        <taxon>Portuninae</taxon>
        <taxon>Portunus</taxon>
    </lineage>
</organism>